<reference evidence="1" key="1">
    <citation type="submission" date="2020-04" db="EMBL/GenBank/DDBJ databases">
        <authorList>
            <person name="Chiriac C."/>
            <person name="Salcher M."/>
            <person name="Ghai R."/>
            <person name="Kavagutti S V."/>
        </authorList>
    </citation>
    <scope>NUCLEOTIDE SEQUENCE</scope>
</reference>
<gene>
    <name evidence="1" type="ORF">UFOVP61_17</name>
</gene>
<protein>
    <submittedName>
        <fullName evidence="1">Uncharacterized protein</fullName>
    </submittedName>
</protein>
<accession>A0A6J5KX77</accession>
<name>A0A6J5KX77_9CAUD</name>
<dbReference type="EMBL" id="LR796184">
    <property type="protein sequence ID" value="CAB4124549.1"/>
    <property type="molecule type" value="Genomic_DNA"/>
</dbReference>
<evidence type="ECO:0000313" key="1">
    <source>
        <dbReference type="EMBL" id="CAB4124549.1"/>
    </source>
</evidence>
<proteinExistence type="predicted"/>
<organism evidence="1">
    <name type="scientific">uncultured Caudovirales phage</name>
    <dbReference type="NCBI Taxonomy" id="2100421"/>
    <lineage>
        <taxon>Viruses</taxon>
        <taxon>Duplodnaviria</taxon>
        <taxon>Heunggongvirae</taxon>
        <taxon>Uroviricota</taxon>
        <taxon>Caudoviricetes</taxon>
        <taxon>Peduoviridae</taxon>
        <taxon>Maltschvirus</taxon>
        <taxon>Maltschvirus maltsch</taxon>
    </lineage>
</organism>
<sequence>MTHLIRIGTRYLSARRGYCGGRVSRGEATRFTQADATERAARIAGAAVEAI</sequence>